<dbReference type="InterPro" id="IPR016024">
    <property type="entry name" value="ARM-type_fold"/>
</dbReference>
<feature type="region of interest" description="Disordered" evidence="4">
    <location>
        <begin position="123"/>
        <end position="142"/>
    </location>
</feature>
<evidence type="ECO:0000256" key="1">
    <source>
        <dbReference type="ARBA" id="ARBA00022737"/>
    </source>
</evidence>
<dbReference type="Proteomes" id="UP001234581">
    <property type="component" value="Unassembled WGS sequence"/>
</dbReference>
<feature type="region of interest" description="Disordered" evidence="4">
    <location>
        <begin position="1"/>
        <end position="88"/>
    </location>
</feature>
<dbReference type="AlphaFoldDB" id="A0AAD7XVK8"/>
<dbReference type="SMART" id="SM00025">
    <property type="entry name" value="Pumilio"/>
    <property type="match status" value="5"/>
</dbReference>
<evidence type="ECO:0000313" key="8">
    <source>
        <dbReference type="Proteomes" id="UP001234581"/>
    </source>
</evidence>
<dbReference type="Gene3D" id="3.30.70.330">
    <property type="match status" value="2"/>
</dbReference>
<dbReference type="GO" id="GO:0000288">
    <property type="term" value="P:nuclear-transcribed mRNA catabolic process, deadenylation-dependent decay"/>
    <property type="evidence" value="ECO:0007669"/>
    <property type="project" value="TreeGrafter"/>
</dbReference>
<evidence type="ECO:0000259" key="6">
    <source>
        <dbReference type="PROSITE" id="PS50303"/>
    </source>
</evidence>
<feature type="region of interest" description="Disordered" evidence="4">
    <location>
        <begin position="289"/>
        <end position="320"/>
    </location>
</feature>
<dbReference type="SUPFAM" id="SSF48371">
    <property type="entry name" value="ARM repeat"/>
    <property type="match status" value="1"/>
</dbReference>
<evidence type="ECO:0000259" key="5">
    <source>
        <dbReference type="PROSITE" id="PS50102"/>
    </source>
</evidence>
<name>A0AAD7XVK8_9FUNG</name>
<evidence type="ECO:0000256" key="3">
    <source>
        <dbReference type="PROSITE-ProRule" id="PRU00317"/>
    </source>
</evidence>
<feature type="region of interest" description="Disordered" evidence="4">
    <location>
        <begin position="591"/>
        <end position="610"/>
    </location>
</feature>
<comment type="caution">
    <text evidence="7">The sequence shown here is derived from an EMBL/GenBank/DDBJ whole genome shotgun (WGS) entry which is preliminary data.</text>
</comment>
<dbReference type="Pfam" id="PF00806">
    <property type="entry name" value="PUF"/>
    <property type="match status" value="3"/>
</dbReference>
<keyword evidence="1" id="KW-0677">Repeat</keyword>
<dbReference type="PROSITE" id="PS50302">
    <property type="entry name" value="PUM"/>
    <property type="match status" value="1"/>
</dbReference>
<dbReference type="EMBL" id="JARTCD010000062">
    <property type="protein sequence ID" value="KAJ8654411.1"/>
    <property type="molecule type" value="Genomic_DNA"/>
</dbReference>
<dbReference type="PANTHER" id="PTHR47093">
    <property type="entry name" value="PROTEIN JSN1-RELATED"/>
    <property type="match status" value="1"/>
</dbReference>
<feature type="compositionally biased region" description="Low complexity" evidence="4">
    <location>
        <begin position="49"/>
        <end position="74"/>
    </location>
</feature>
<dbReference type="PROSITE" id="PS50102">
    <property type="entry name" value="RRM"/>
    <property type="match status" value="2"/>
</dbReference>
<dbReference type="InterPro" id="IPR052645">
    <property type="entry name" value="Pumilio_domain_protein"/>
</dbReference>
<evidence type="ECO:0000256" key="4">
    <source>
        <dbReference type="SAM" id="MobiDB-lite"/>
    </source>
</evidence>
<dbReference type="Gene3D" id="1.25.10.10">
    <property type="entry name" value="Leucine-rich Repeat Variant"/>
    <property type="match status" value="1"/>
</dbReference>
<gene>
    <name evidence="7" type="ORF">O0I10_009981</name>
</gene>
<proteinExistence type="predicted"/>
<feature type="domain" description="RRM" evidence="5">
    <location>
        <begin position="417"/>
        <end position="492"/>
    </location>
</feature>
<keyword evidence="2" id="KW-0694">RNA-binding</keyword>
<feature type="region of interest" description="Disordered" evidence="4">
    <location>
        <begin position="1109"/>
        <end position="1152"/>
    </location>
</feature>
<feature type="compositionally biased region" description="Low complexity" evidence="4">
    <location>
        <begin position="1045"/>
        <end position="1074"/>
    </location>
</feature>
<feature type="repeat" description="Pumilio" evidence="3">
    <location>
        <begin position="748"/>
        <end position="783"/>
    </location>
</feature>
<dbReference type="InterPro" id="IPR001313">
    <property type="entry name" value="Pumilio_RNA-bd_rpt"/>
</dbReference>
<feature type="compositionally biased region" description="Polar residues" evidence="4">
    <location>
        <begin position="196"/>
        <end position="205"/>
    </location>
</feature>
<feature type="domain" description="PUM-HD" evidence="6">
    <location>
        <begin position="685"/>
        <end position="1044"/>
    </location>
</feature>
<keyword evidence="8" id="KW-1185">Reference proteome</keyword>
<protein>
    <submittedName>
        <fullName evidence="7">Uncharacterized protein</fullName>
    </submittedName>
</protein>
<dbReference type="CDD" id="cd00590">
    <property type="entry name" value="RRM_SF"/>
    <property type="match status" value="2"/>
</dbReference>
<feature type="region of interest" description="Disordered" evidence="4">
    <location>
        <begin position="1044"/>
        <end position="1085"/>
    </location>
</feature>
<sequence>MDFPWISDVSGNRKHAGYLSKTTGPSVVGRDFDTSSSSSAATVAPHHQPSSSSSSSSSSTTTPTTASTAAAATTRRPRAGTMPSSVFSYTPMTTMPLSLPPLHGNPSTTRHRSGSVTLAFERNNGNGAGVGGTTATTTTVSGGGTDLLVDGSSSSSSSSSMAPTTAMNYDIQQPHHQADSTIASTLASLGLDDDQPSSFTGNNGTRGEDDISNNNSRTRSRGYSTLPALSITPESSNHHHHPSVMAASSSAGRTRAYTIGPERPNISRLLAPTATTTNNATTMRFDPFENDAASSSPFAQPPLPPPLASFQKPTNQHHQSLVANRPRAVSLGVANHHGPPSTHELLSLGGRPYHHNTSTTSTAGSPLRSSRSSTNLMMMMMTADQNEEQLNEHNSNYGAGTSTCSSPSSAAAQIPSRALWLGNITPSLSVADLMQIFSCYGHVESARILSDKECAFVNFINVDAAVAAKNDLETRLDSKLQGATVRVGYGKADVTQAMANTTEAGPNAQGPTRALWVGNIPANMNPSILQAIFQSFGPIESVRVLSHKNCGFVNFEQQQDAVLARKALQNKEILGPGTGAVRIGFAKVPEEGDIKPGNNNNNNATAAATSSLGNNNNGAAAALAPITSPDTYQATQWAAAMMMSSMMKGQHHPLLAQQQQQQHQQQPVTSLYAAIKTERRFIMQQLDSTLDLAEDGETTLPMTYLSSIPLVPELGADRKLEPLRLRDMRKRLDNGNMTMLDIEAMVFECMDEIVELCNDYIGNTVIQKLYEYGNEQTKLMMLERIAPYLASIGVHKNGTWAAQKIIDHSNTPPLIKLISIHIAPYVPLLLLDQYGNYVVQGCLRKSKGITAAGDDDEISSDYIIDAIADKCWEIGQGRFGARAVRAILETTSIITHEQQCYVAAAIIQNAVLLTTNANGVLLLVWLLDTSELPGRYSALCPRLLPYLGKLCTHKLGAMTILKILNQRHDADARQVLLNAIFHDANLLGDVLRDQVHGLGLVQKVLAMPDLDRREAIVRRVRDALMDRAHVQTYKRLLDELDNSLQQQQDATQSPSQPSQQQQEQDNQQQQTPEASVNGDGGEDVHAWAKNPQAVAMMANMYAAAMATAATNLQQEQPQQQPSSSSSSNVPNMPDLSQFDQLIKALLRNNNEA</sequence>
<accession>A0AAD7XVK8</accession>
<dbReference type="SUPFAM" id="SSF54928">
    <property type="entry name" value="RNA-binding domain, RBD"/>
    <property type="match status" value="2"/>
</dbReference>
<dbReference type="PANTHER" id="PTHR47093:SF1">
    <property type="entry name" value="PROTEIN JSN1-RELATED"/>
    <property type="match status" value="1"/>
</dbReference>
<evidence type="ECO:0000313" key="7">
    <source>
        <dbReference type="EMBL" id="KAJ8654411.1"/>
    </source>
</evidence>
<dbReference type="InterPro" id="IPR035979">
    <property type="entry name" value="RBD_domain_sf"/>
</dbReference>
<dbReference type="InterPro" id="IPR012677">
    <property type="entry name" value="Nucleotide-bd_a/b_plait_sf"/>
</dbReference>
<feature type="compositionally biased region" description="Polar residues" evidence="4">
    <location>
        <begin position="212"/>
        <end position="223"/>
    </location>
</feature>
<evidence type="ECO:0000256" key="2">
    <source>
        <dbReference type="PROSITE-ProRule" id="PRU00176"/>
    </source>
</evidence>
<feature type="region of interest" description="Disordered" evidence="4">
    <location>
        <begin position="189"/>
        <end position="253"/>
    </location>
</feature>
<organism evidence="7 8">
    <name type="scientific">Lichtheimia ornata</name>
    <dbReference type="NCBI Taxonomy" id="688661"/>
    <lineage>
        <taxon>Eukaryota</taxon>
        <taxon>Fungi</taxon>
        <taxon>Fungi incertae sedis</taxon>
        <taxon>Mucoromycota</taxon>
        <taxon>Mucoromycotina</taxon>
        <taxon>Mucoromycetes</taxon>
        <taxon>Mucorales</taxon>
        <taxon>Lichtheimiaceae</taxon>
        <taxon>Lichtheimia</taxon>
    </lineage>
</organism>
<dbReference type="PROSITE" id="PS50303">
    <property type="entry name" value="PUM_HD"/>
    <property type="match status" value="1"/>
</dbReference>
<feature type="compositionally biased region" description="Low complexity" evidence="4">
    <location>
        <begin position="1109"/>
        <end position="1127"/>
    </location>
</feature>
<reference evidence="7 8" key="1">
    <citation type="submission" date="2023-03" db="EMBL/GenBank/DDBJ databases">
        <title>Genome sequence of Lichtheimia ornata CBS 291.66.</title>
        <authorList>
            <person name="Mohabir J.T."/>
            <person name="Shea T.P."/>
            <person name="Kurbessoian T."/>
            <person name="Berby B."/>
            <person name="Fontaine J."/>
            <person name="Livny J."/>
            <person name="Gnirke A."/>
            <person name="Stajich J.E."/>
            <person name="Cuomo C.A."/>
        </authorList>
    </citation>
    <scope>NUCLEOTIDE SEQUENCE [LARGE SCALE GENOMIC DNA]</scope>
    <source>
        <strain evidence="7">CBS 291.66</strain>
    </source>
</reference>
<dbReference type="GeneID" id="83217386"/>
<dbReference type="RefSeq" id="XP_058339325.1">
    <property type="nucleotide sequence ID" value="XM_058489965.1"/>
</dbReference>
<feature type="compositionally biased region" description="Low complexity" evidence="4">
    <location>
        <begin position="598"/>
        <end position="610"/>
    </location>
</feature>
<dbReference type="InterPro" id="IPR033133">
    <property type="entry name" value="PUM-HD"/>
</dbReference>
<dbReference type="Pfam" id="PF00076">
    <property type="entry name" value="RRM_1"/>
    <property type="match status" value="2"/>
</dbReference>
<dbReference type="InterPro" id="IPR011989">
    <property type="entry name" value="ARM-like"/>
</dbReference>
<dbReference type="InterPro" id="IPR000504">
    <property type="entry name" value="RRM_dom"/>
</dbReference>
<feature type="domain" description="RRM" evidence="5">
    <location>
        <begin position="513"/>
        <end position="588"/>
    </location>
</feature>
<dbReference type="GO" id="GO:0003723">
    <property type="term" value="F:RNA binding"/>
    <property type="evidence" value="ECO:0007669"/>
    <property type="project" value="UniProtKB-UniRule"/>
</dbReference>
<dbReference type="SMART" id="SM00360">
    <property type="entry name" value="RRM"/>
    <property type="match status" value="2"/>
</dbReference>